<dbReference type="GO" id="GO:0016757">
    <property type="term" value="F:glycosyltransferase activity"/>
    <property type="evidence" value="ECO:0007669"/>
    <property type="project" value="UniProtKB-KW"/>
</dbReference>
<dbReference type="EC" id="2.4.-.-" evidence="2"/>
<dbReference type="Proteomes" id="UP000032210">
    <property type="component" value="Unassembled WGS sequence"/>
</dbReference>
<dbReference type="SUPFAM" id="SSF53756">
    <property type="entry name" value="UDP-Glycosyltransferase/glycogen phosphorylase"/>
    <property type="match status" value="1"/>
</dbReference>
<dbReference type="Pfam" id="PF13692">
    <property type="entry name" value="Glyco_trans_1_4"/>
    <property type="match status" value="1"/>
</dbReference>
<organism evidence="2 3">
    <name type="scientific">Pseudomonas fluorescens</name>
    <dbReference type="NCBI Taxonomy" id="294"/>
    <lineage>
        <taxon>Bacteria</taxon>
        <taxon>Pseudomonadati</taxon>
        <taxon>Pseudomonadota</taxon>
        <taxon>Gammaproteobacteria</taxon>
        <taxon>Pseudomonadales</taxon>
        <taxon>Pseudomonadaceae</taxon>
        <taxon>Pseudomonas</taxon>
    </lineage>
</organism>
<accession>A0A0D0TIK9</accession>
<dbReference type="EMBL" id="JXCQ01000008">
    <property type="protein sequence ID" value="KIR23156.1"/>
    <property type="molecule type" value="Genomic_DNA"/>
</dbReference>
<keyword evidence="2" id="KW-0808">Transferase</keyword>
<gene>
    <name evidence="2" type="primary">epsF_1</name>
    <name evidence="2" type="ORF">PFLU3_13090</name>
</gene>
<evidence type="ECO:0000259" key="1">
    <source>
        <dbReference type="Pfam" id="PF13439"/>
    </source>
</evidence>
<feature type="domain" description="Glycosyltransferase subfamily 4-like N-terminal" evidence="1">
    <location>
        <begin position="12"/>
        <end position="176"/>
    </location>
</feature>
<reference evidence="2 3" key="1">
    <citation type="submission" date="2015-01" db="EMBL/GenBank/DDBJ databases">
        <title>Genome sequence of the beneficial rhizobacterium Pseudomonas fluorescens 2-79.</title>
        <authorList>
            <person name="Thuermer A."/>
            <person name="Daniel R."/>
        </authorList>
    </citation>
    <scope>NUCLEOTIDE SEQUENCE [LARGE SCALE GENOMIC DNA]</scope>
    <source>
        <strain evidence="2 3">2-79</strain>
    </source>
</reference>
<dbReference type="PATRIC" id="fig|294.125.peg.1345"/>
<comment type="caution">
    <text evidence="2">The sequence shown here is derived from an EMBL/GenBank/DDBJ whole genome shotgun (WGS) entry which is preliminary data.</text>
</comment>
<dbReference type="CDD" id="cd03807">
    <property type="entry name" value="GT4_WbnK-like"/>
    <property type="match status" value="1"/>
</dbReference>
<keyword evidence="2" id="KW-0328">Glycosyltransferase</keyword>
<dbReference type="RefSeq" id="WP_043047433.1">
    <property type="nucleotide sequence ID" value="NZ_JXCQ01000008.1"/>
</dbReference>
<evidence type="ECO:0000313" key="3">
    <source>
        <dbReference type="Proteomes" id="UP000032210"/>
    </source>
</evidence>
<sequence length="380" mass="41363">MKVTHIIVGLHIGGAELMLRRLCESFNSSTSDEHRVVSLTDLGEVGALLRANGVVVDTLGMRGAWDVFGTFRKLVRVLRSSKPDVVQTWMYHSDLLGGLAARWVGVKGLIWGIRTTDVSKGGGKATIVIRRLCAWLSAILPSVIVCAAEASRTTHIAVGYSPKKMIVIPNGFDLERLVASSEEREVIRLTHGIGVNDFVIGSLGRFNEVKDHAGFIKSAGLVAARFPHVKFLMIGRDVDHGNSALMADIAATGYADRFVLLGERKDVAGCYRAMDMFCLHSFTEGFPNVLGEAMSMALPCVTTDAGDAAFLLGGNGIVVPVHEPQALAEALAKVVGKTDAERTTMGQDAYNRIVENFTMKCTETKFKEIYDRLYFNQDVQ</sequence>
<dbReference type="Pfam" id="PF13439">
    <property type="entry name" value="Glyco_transf_4"/>
    <property type="match status" value="1"/>
</dbReference>
<protein>
    <submittedName>
        <fullName evidence="2">EpsF_1 protein</fullName>
        <ecNumber evidence="2">2.4.-.-</ecNumber>
    </submittedName>
</protein>
<dbReference type="PANTHER" id="PTHR12526">
    <property type="entry name" value="GLYCOSYLTRANSFERASE"/>
    <property type="match status" value="1"/>
</dbReference>
<dbReference type="PANTHER" id="PTHR12526:SF638">
    <property type="entry name" value="SPORE COAT PROTEIN SA"/>
    <property type="match status" value="1"/>
</dbReference>
<dbReference type="AlphaFoldDB" id="A0A0D0TIK9"/>
<name>A0A0D0TIK9_PSEFL</name>
<dbReference type="Gene3D" id="3.40.50.2000">
    <property type="entry name" value="Glycogen Phosphorylase B"/>
    <property type="match status" value="2"/>
</dbReference>
<dbReference type="InterPro" id="IPR028098">
    <property type="entry name" value="Glyco_trans_4-like_N"/>
</dbReference>
<evidence type="ECO:0000313" key="2">
    <source>
        <dbReference type="EMBL" id="KIR23156.1"/>
    </source>
</evidence>
<proteinExistence type="predicted"/>